<dbReference type="AlphaFoldDB" id="A0A9W8XKU0"/>
<feature type="compositionally biased region" description="Polar residues" evidence="2">
    <location>
        <begin position="551"/>
        <end position="560"/>
    </location>
</feature>
<dbReference type="Pfam" id="PF11500">
    <property type="entry name" value="Cut12"/>
    <property type="match status" value="1"/>
</dbReference>
<feature type="compositionally biased region" description="Basic and acidic residues" evidence="2">
    <location>
        <begin position="588"/>
        <end position="629"/>
    </location>
</feature>
<dbReference type="Proteomes" id="UP001140513">
    <property type="component" value="Unassembled WGS sequence"/>
</dbReference>
<evidence type="ECO:0000259" key="3">
    <source>
        <dbReference type="Pfam" id="PF11500"/>
    </source>
</evidence>
<feature type="domain" description="Spindle pole body-associated protein cut12" evidence="3">
    <location>
        <begin position="175"/>
        <end position="268"/>
    </location>
</feature>
<sequence>MFSWITGPRITNAIEDLQPDHGYENTFIDAPETPAHQFAVKALKRAVFGTPAVDDTNNAGKRLQKKQSPDLATSKVPVIAAPKEDAPPVSPSKLPGGILMTPGTANKGRKSVKFGAHVVDNEGRRGNAGRSGMPSDCPGKFPSPWTPGTELKPTADSEQKPRTKLTAALMDARTTTQPRSGQKPKARDDSDITMDLGAPRSDSGKYWKEQYEEYTARSEKEVKKLIAKQQLAKNYAMKKDGEVTELFTKLEQERKRFRRREQELEQQNKDYQERLRQAMAEKLSAGIEITALKNRIATLEKSLTATSSDLQEVKSSSSFQIFEDTGKNSEALRAEQDRLADASYLSQKVRVVSIGKENSPPKPRHVRRQTMPEPSSSVPQASLSVTPRLGVAAGDVSTILGRPPRIAAHEAAPAAISASALKSAEPASTSSLSIRKHNVSQQNPPPKSPAPAAPSSPLPQPSPDPWMMGADESSIAPYDRLALPVGGGSGSHSRPTRPMHTRRHEPSKSISQAPTAERPRRSHRTEESDLFKPIPEALIVKASKSEKPRVATSSTETTQAPAKASEKLTTNARNIEDIKASSTSPTDPKFDISKITGHHAEGSSEEKKERWQTLPVDRKEEARRRLAERKQKKLLAK</sequence>
<feature type="region of interest" description="Disordered" evidence="2">
    <location>
        <begin position="121"/>
        <end position="203"/>
    </location>
</feature>
<keyword evidence="1" id="KW-0175">Coiled coil</keyword>
<feature type="compositionally biased region" description="Basic residues" evidence="2">
    <location>
        <begin position="494"/>
        <end position="505"/>
    </location>
</feature>
<evidence type="ECO:0000256" key="2">
    <source>
        <dbReference type="SAM" id="MobiDB-lite"/>
    </source>
</evidence>
<reference evidence="4" key="1">
    <citation type="submission" date="2022-10" db="EMBL/GenBank/DDBJ databases">
        <title>Tapping the CABI collections for fungal endophytes: first genome assemblies for Collariella, Neodidymelliopsis, Ascochyta clinopodiicola, Didymella pomorum, Didymosphaeria variabile, Neocosmospora piperis and Neocucurbitaria cava.</title>
        <authorList>
            <person name="Hill R."/>
        </authorList>
    </citation>
    <scope>NUCLEOTIDE SEQUENCE</scope>
    <source>
        <strain evidence="4">IMI 356815</strain>
    </source>
</reference>
<keyword evidence="5" id="KW-1185">Reference proteome</keyword>
<dbReference type="EMBL" id="JAPEUX010000004">
    <property type="protein sequence ID" value="KAJ4353740.1"/>
    <property type="molecule type" value="Genomic_DNA"/>
</dbReference>
<organism evidence="4 5">
    <name type="scientific">Didymosphaeria variabile</name>
    <dbReference type="NCBI Taxonomy" id="1932322"/>
    <lineage>
        <taxon>Eukaryota</taxon>
        <taxon>Fungi</taxon>
        <taxon>Dikarya</taxon>
        <taxon>Ascomycota</taxon>
        <taxon>Pezizomycotina</taxon>
        <taxon>Dothideomycetes</taxon>
        <taxon>Pleosporomycetidae</taxon>
        <taxon>Pleosporales</taxon>
        <taxon>Massarineae</taxon>
        <taxon>Didymosphaeriaceae</taxon>
        <taxon>Didymosphaeria</taxon>
    </lineage>
</organism>
<dbReference type="GeneID" id="80909000"/>
<protein>
    <recommendedName>
        <fullName evidence="3">Spindle pole body-associated protein cut12 domain-containing protein</fullName>
    </recommendedName>
</protein>
<dbReference type="InterPro" id="IPR021589">
    <property type="entry name" value="Cut12"/>
</dbReference>
<evidence type="ECO:0000313" key="5">
    <source>
        <dbReference type="Proteomes" id="UP001140513"/>
    </source>
</evidence>
<feature type="region of interest" description="Disordered" evidence="2">
    <location>
        <begin position="51"/>
        <end position="73"/>
    </location>
</feature>
<evidence type="ECO:0000256" key="1">
    <source>
        <dbReference type="SAM" id="Coils"/>
    </source>
</evidence>
<dbReference type="RefSeq" id="XP_056071514.1">
    <property type="nucleotide sequence ID" value="XM_056214247.1"/>
</dbReference>
<proteinExistence type="predicted"/>
<feature type="compositionally biased region" description="Pro residues" evidence="2">
    <location>
        <begin position="443"/>
        <end position="464"/>
    </location>
</feature>
<gene>
    <name evidence="4" type="ORF">N0V89_005470</name>
</gene>
<feature type="compositionally biased region" description="Polar residues" evidence="2">
    <location>
        <begin position="372"/>
        <end position="384"/>
    </location>
</feature>
<feature type="region of interest" description="Disordered" evidence="2">
    <location>
        <begin position="354"/>
        <end position="384"/>
    </location>
</feature>
<feature type="region of interest" description="Disordered" evidence="2">
    <location>
        <begin position="427"/>
        <end position="637"/>
    </location>
</feature>
<name>A0A9W8XKU0_9PLEO</name>
<evidence type="ECO:0000313" key="4">
    <source>
        <dbReference type="EMBL" id="KAJ4353740.1"/>
    </source>
</evidence>
<dbReference type="OrthoDB" id="5383703at2759"/>
<comment type="caution">
    <text evidence="4">The sequence shown here is derived from an EMBL/GenBank/DDBJ whole genome shotgun (WGS) entry which is preliminary data.</text>
</comment>
<accession>A0A9W8XKU0</accession>
<feature type="coiled-coil region" evidence="1">
    <location>
        <begin position="208"/>
        <end position="281"/>
    </location>
</feature>